<evidence type="ECO:0000256" key="1">
    <source>
        <dbReference type="SAM" id="MobiDB-lite"/>
    </source>
</evidence>
<gene>
    <name evidence="3" type="ORF">HD600_001863</name>
</gene>
<sequence>MPMRRMRRRSAAVLLLLAAFAVASCAGPVGIPPAPEVPSPSAEASSPPVPDTSTPDAADLDALAGMHVFFAHRSVGADVMEMGVPAVYAAAGAQPPPDGFGDHWLDQTDDPATKLADFDRWVREDGVGERADVAFMKLGYVDILADTDVQRLFDEYRAMMDALESDYPEVVFLHATVSVTAWDPENNAAIEAFNALMRDRYADTGRLYDLAAVVSTCADGTPARGETAEGAVYYRICDEFTRDGGHLNEHGATVAASALLRLLVSVAP</sequence>
<keyword evidence="4" id="KW-1185">Reference proteome</keyword>
<dbReference type="Gene3D" id="3.40.50.1110">
    <property type="entry name" value="SGNH hydrolase"/>
    <property type="match status" value="1"/>
</dbReference>
<feature type="signal peptide" evidence="2">
    <location>
        <begin position="1"/>
        <end position="26"/>
    </location>
</feature>
<dbReference type="AlphaFoldDB" id="A0A7W9FBJ4"/>
<protein>
    <recommendedName>
        <fullName evidence="5">GDSL-like lipase/acylhydrolase family protein</fullName>
    </recommendedName>
</protein>
<evidence type="ECO:0000313" key="3">
    <source>
        <dbReference type="EMBL" id="MBB5743366.1"/>
    </source>
</evidence>
<comment type="caution">
    <text evidence="3">The sequence shown here is derived from an EMBL/GenBank/DDBJ whole genome shotgun (WGS) entry which is preliminary data.</text>
</comment>
<reference evidence="3 4" key="1">
    <citation type="submission" date="2020-08" db="EMBL/GenBank/DDBJ databases">
        <title>Sequencing the genomes of 1000 actinobacteria strains.</title>
        <authorList>
            <person name="Klenk H.-P."/>
        </authorList>
    </citation>
    <scope>NUCLEOTIDE SEQUENCE [LARGE SCALE GENOMIC DNA]</scope>
    <source>
        <strain evidence="3 4">DSM 24823</strain>
    </source>
</reference>
<dbReference type="EMBL" id="JACHMU010000001">
    <property type="protein sequence ID" value="MBB5743366.1"/>
    <property type="molecule type" value="Genomic_DNA"/>
</dbReference>
<proteinExistence type="predicted"/>
<dbReference type="PROSITE" id="PS51257">
    <property type="entry name" value="PROKAR_LIPOPROTEIN"/>
    <property type="match status" value="1"/>
</dbReference>
<feature type="compositionally biased region" description="Low complexity" evidence="1">
    <location>
        <begin position="39"/>
        <end position="57"/>
    </location>
</feature>
<keyword evidence="2" id="KW-0732">Signal</keyword>
<feature type="chain" id="PRO_5030647004" description="GDSL-like lipase/acylhydrolase family protein" evidence="2">
    <location>
        <begin position="27"/>
        <end position="268"/>
    </location>
</feature>
<dbReference type="RefSeq" id="WP_184283200.1">
    <property type="nucleotide sequence ID" value="NZ_BAAAPG010000001.1"/>
</dbReference>
<dbReference type="Proteomes" id="UP000517712">
    <property type="component" value="Unassembled WGS sequence"/>
</dbReference>
<evidence type="ECO:0000313" key="4">
    <source>
        <dbReference type="Proteomes" id="UP000517712"/>
    </source>
</evidence>
<name>A0A7W9FBJ4_9MICO</name>
<dbReference type="InterPro" id="IPR036514">
    <property type="entry name" value="SGNH_hydro_sf"/>
</dbReference>
<dbReference type="SUPFAM" id="SSF52266">
    <property type="entry name" value="SGNH hydrolase"/>
    <property type="match status" value="1"/>
</dbReference>
<accession>A0A7W9FBJ4</accession>
<organism evidence="3 4">
    <name type="scientific">Microbacterium ginsengiterrae</name>
    <dbReference type="NCBI Taxonomy" id="546115"/>
    <lineage>
        <taxon>Bacteria</taxon>
        <taxon>Bacillati</taxon>
        <taxon>Actinomycetota</taxon>
        <taxon>Actinomycetes</taxon>
        <taxon>Micrococcales</taxon>
        <taxon>Microbacteriaceae</taxon>
        <taxon>Microbacterium</taxon>
    </lineage>
</organism>
<evidence type="ECO:0000256" key="2">
    <source>
        <dbReference type="SAM" id="SignalP"/>
    </source>
</evidence>
<feature type="region of interest" description="Disordered" evidence="1">
    <location>
        <begin position="34"/>
        <end position="57"/>
    </location>
</feature>
<evidence type="ECO:0008006" key="5">
    <source>
        <dbReference type="Google" id="ProtNLM"/>
    </source>
</evidence>